<evidence type="ECO:0000313" key="1">
    <source>
        <dbReference type="EMBL" id="CAA9270310.1"/>
    </source>
</evidence>
<dbReference type="Gene3D" id="3.90.1150.30">
    <property type="match status" value="1"/>
</dbReference>
<dbReference type="InterPro" id="IPR038056">
    <property type="entry name" value="YjbR-like_sf"/>
</dbReference>
<dbReference type="InterPro" id="IPR058532">
    <property type="entry name" value="YjbR/MT2646/Rv2570-like"/>
</dbReference>
<dbReference type="Pfam" id="PF04237">
    <property type="entry name" value="YjbR"/>
    <property type="match status" value="1"/>
</dbReference>
<gene>
    <name evidence="1" type="ORF">AVDCRST_MAG50-3323</name>
</gene>
<dbReference type="EMBL" id="CADCTF010000160">
    <property type="protein sequence ID" value="CAA9270310.1"/>
    <property type="molecule type" value="Genomic_DNA"/>
</dbReference>
<organism evidence="1">
    <name type="scientific">uncultured Acidimicrobiales bacterium</name>
    <dbReference type="NCBI Taxonomy" id="310071"/>
    <lineage>
        <taxon>Bacteria</taxon>
        <taxon>Bacillati</taxon>
        <taxon>Actinomycetota</taxon>
        <taxon>Acidimicrobiia</taxon>
        <taxon>Acidimicrobiales</taxon>
        <taxon>environmental samples</taxon>
    </lineage>
</organism>
<accession>A0A6J4J7V4</accession>
<proteinExistence type="predicted"/>
<reference evidence="1" key="1">
    <citation type="submission" date="2020-02" db="EMBL/GenBank/DDBJ databases">
        <authorList>
            <person name="Meier V. D."/>
        </authorList>
    </citation>
    <scope>NUCLEOTIDE SEQUENCE</scope>
    <source>
        <strain evidence="1">AVDCRST_MAG50</strain>
    </source>
</reference>
<protein>
    <recommendedName>
        <fullName evidence="2">MmcQ/YjbR family DNA-binding protein</fullName>
    </recommendedName>
</protein>
<dbReference type="AlphaFoldDB" id="A0A6J4J7V4"/>
<evidence type="ECO:0008006" key="2">
    <source>
        <dbReference type="Google" id="ProtNLM"/>
    </source>
</evidence>
<sequence length="119" mass="13453">MEVPEHIVERVRMLCLALPETTVRVDGWAQSFDIRRRSFCLLAAPEDPDGTPVPLLVLRADPDEREVLLATGHPYFASRSGPDRLGVLLTDDTDWDEIRELVTESYRILAPKKLTALLD</sequence>
<dbReference type="SUPFAM" id="SSF142906">
    <property type="entry name" value="YjbR-like"/>
    <property type="match status" value="1"/>
</dbReference>
<name>A0A6J4J7V4_9ACTN</name>